<feature type="region of interest" description="Disordered" evidence="1">
    <location>
        <begin position="1"/>
        <end position="20"/>
    </location>
</feature>
<keyword evidence="4" id="KW-1185">Reference proteome</keyword>
<organism evidence="3 4">
    <name type="scientific">Sphingomonas changnyeongensis</name>
    <dbReference type="NCBI Taxonomy" id="2698679"/>
    <lineage>
        <taxon>Bacteria</taxon>
        <taxon>Pseudomonadati</taxon>
        <taxon>Pseudomonadota</taxon>
        <taxon>Alphaproteobacteria</taxon>
        <taxon>Sphingomonadales</taxon>
        <taxon>Sphingomonadaceae</taxon>
        <taxon>Sphingomonas</taxon>
    </lineage>
</organism>
<dbReference type="RefSeq" id="WP_160593695.1">
    <property type="nucleotide sequence ID" value="NZ_CP047895.1"/>
</dbReference>
<dbReference type="EMBL" id="CP047895">
    <property type="protein sequence ID" value="QHL91659.1"/>
    <property type="molecule type" value="Genomic_DNA"/>
</dbReference>
<sequence length="205" mass="22147">MASDEPSAPGAPGLRPRDPRSNAMLSAVLHYGDKRFDVFIRDVSSTGAMVEGKVLPPRDAELVLMRGDIEVGGVVIWQIGHRAGIKFDGRVLVADMMRRVTNTASHQARIDSIQRGLRAGGAEGARLAMAAAQPTERRERPRDLSVEFGYAIRIVEALGDELTGDAYILSRYGTTLQKLDELAQLIKRIEGQAERAIAAARGSAG</sequence>
<dbReference type="GO" id="GO:0035438">
    <property type="term" value="F:cyclic-di-GMP binding"/>
    <property type="evidence" value="ECO:0007669"/>
    <property type="project" value="InterPro"/>
</dbReference>
<dbReference type="AlphaFoldDB" id="A0A7Z2NYB0"/>
<evidence type="ECO:0000313" key="4">
    <source>
        <dbReference type="Proteomes" id="UP000464468"/>
    </source>
</evidence>
<proteinExistence type="predicted"/>
<dbReference type="SUPFAM" id="SSF141371">
    <property type="entry name" value="PilZ domain-like"/>
    <property type="match status" value="1"/>
</dbReference>
<dbReference type="Pfam" id="PF07238">
    <property type="entry name" value="PilZ"/>
    <property type="match status" value="1"/>
</dbReference>
<name>A0A7Z2NYB0_9SPHN</name>
<dbReference type="Proteomes" id="UP000464468">
    <property type="component" value="Chromosome"/>
</dbReference>
<accession>A0A7Z2NYB0</accession>
<reference evidence="3 4" key="1">
    <citation type="submission" date="2020-01" db="EMBL/GenBank/DDBJ databases">
        <title>Sphingomonas sp. C33 whole genome sequece.</title>
        <authorList>
            <person name="Park C."/>
        </authorList>
    </citation>
    <scope>NUCLEOTIDE SEQUENCE [LARGE SCALE GENOMIC DNA]</scope>
    <source>
        <strain evidence="3 4">C33</strain>
    </source>
</reference>
<dbReference type="InterPro" id="IPR009875">
    <property type="entry name" value="PilZ_domain"/>
</dbReference>
<dbReference type="KEGG" id="schy:GVO57_13720"/>
<evidence type="ECO:0000259" key="2">
    <source>
        <dbReference type="Pfam" id="PF07238"/>
    </source>
</evidence>
<evidence type="ECO:0000313" key="3">
    <source>
        <dbReference type="EMBL" id="QHL91659.1"/>
    </source>
</evidence>
<evidence type="ECO:0000256" key="1">
    <source>
        <dbReference type="SAM" id="MobiDB-lite"/>
    </source>
</evidence>
<gene>
    <name evidence="3" type="ORF">GVO57_13720</name>
</gene>
<feature type="domain" description="PilZ" evidence="2">
    <location>
        <begin position="16"/>
        <end position="88"/>
    </location>
</feature>
<protein>
    <recommendedName>
        <fullName evidence="2">PilZ domain-containing protein</fullName>
    </recommendedName>
</protein>